<organism evidence="9 10">
    <name type="scientific">Algoriphagus sediminis</name>
    <dbReference type="NCBI Taxonomy" id="3057113"/>
    <lineage>
        <taxon>Bacteria</taxon>
        <taxon>Pseudomonadati</taxon>
        <taxon>Bacteroidota</taxon>
        <taxon>Cytophagia</taxon>
        <taxon>Cytophagales</taxon>
        <taxon>Cyclobacteriaceae</taxon>
        <taxon>Algoriphagus</taxon>
    </lineage>
</organism>
<evidence type="ECO:0000256" key="1">
    <source>
        <dbReference type="ARBA" id="ARBA00000971"/>
    </source>
</evidence>
<keyword evidence="5" id="KW-0963">Cytoplasm</keyword>
<dbReference type="EMBL" id="JAUEPH010000008">
    <property type="protein sequence ID" value="MDN3205708.1"/>
    <property type="molecule type" value="Genomic_DNA"/>
</dbReference>
<sequence length="170" mass="19242">MKVEENKVIGIAFELKVSKDEDDIESVPFSVEVRDENDPFYFVFGKSGLPEKFEEILSGKEINDEFSFVLEKENAYGEADEELILTLPKSQFSKQNGFTEEMIQEGNFLPLMDENQQPMQAKILKIQGDNLILDFNHALVGFDLHFDGKILSVRNASEAEKQSGLVEGVD</sequence>
<keyword evidence="6" id="KW-0697">Rotamase</keyword>
<proteinExistence type="inferred from homology"/>
<dbReference type="InterPro" id="IPR046357">
    <property type="entry name" value="PPIase_dom_sf"/>
</dbReference>
<dbReference type="RefSeq" id="WP_290002499.1">
    <property type="nucleotide sequence ID" value="NZ_JAUEPH010000008.1"/>
</dbReference>
<dbReference type="PANTHER" id="PTHR47861">
    <property type="entry name" value="FKBP-TYPE PEPTIDYL-PROLYL CIS-TRANS ISOMERASE SLYD"/>
    <property type="match status" value="1"/>
</dbReference>
<evidence type="ECO:0000256" key="3">
    <source>
        <dbReference type="ARBA" id="ARBA00006577"/>
    </source>
</evidence>
<evidence type="ECO:0000313" key="10">
    <source>
        <dbReference type="Proteomes" id="UP001171916"/>
    </source>
</evidence>
<evidence type="ECO:0000256" key="4">
    <source>
        <dbReference type="ARBA" id="ARBA00013194"/>
    </source>
</evidence>
<evidence type="ECO:0000256" key="8">
    <source>
        <dbReference type="ARBA" id="ARBA00023235"/>
    </source>
</evidence>
<keyword evidence="7" id="KW-0143">Chaperone</keyword>
<comment type="subcellular location">
    <subcellularLocation>
        <location evidence="2">Cytoplasm</location>
    </subcellularLocation>
</comment>
<keyword evidence="10" id="KW-1185">Reference proteome</keyword>
<keyword evidence="8 9" id="KW-0413">Isomerase</keyword>
<dbReference type="GO" id="GO:0003755">
    <property type="term" value="F:peptidyl-prolyl cis-trans isomerase activity"/>
    <property type="evidence" value="ECO:0007669"/>
    <property type="project" value="UniProtKB-EC"/>
</dbReference>
<evidence type="ECO:0000313" key="9">
    <source>
        <dbReference type="EMBL" id="MDN3205708.1"/>
    </source>
</evidence>
<comment type="catalytic activity">
    <reaction evidence="1">
        <text>[protein]-peptidylproline (omega=180) = [protein]-peptidylproline (omega=0)</text>
        <dbReference type="Rhea" id="RHEA:16237"/>
        <dbReference type="Rhea" id="RHEA-COMP:10747"/>
        <dbReference type="Rhea" id="RHEA-COMP:10748"/>
        <dbReference type="ChEBI" id="CHEBI:83833"/>
        <dbReference type="ChEBI" id="CHEBI:83834"/>
        <dbReference type="EC" id="5.2.1.8"/>
    </reaction>
</comment>
<evidence type="ECO:0000256" key="6">
    <source>
        <dbReference type="ARBA" id="ARBA00023110"/>
    </source>
</evidence>
<dbReference type="Gene3D" id="3.10.50.40">
    <property type="match status" value="1"/>
</dbReference>
<accession>A0ABT7YGW3</accession>
<evidence type="ECO:0000256" key="7">
    <source>
        <dbReference type="ARBA" id="ARBA00023186"/>
    </source>
</evidence>
<evidence type="ECO:0000256" key="2">
    <source>
        <dbReference type="ARBA" id="ARBA00004496"/>
    </source>
</evidence>
<dbReference type="SUPFAM" id="SSF54534">
    <property type="entry name" value="FKBP-like"/>
    <property type="match status" value="1"/>
</dbReference>
<protein>
    <recommendedName>
        <fullName evidence="4">peptidylprolyl isomerase</fullName>
        <ecNumber evidence="4">5.2.1.8</ecNumber>
    </recommendedName>
</protein>
<dbReference type="PANTHER" id="PTHR47861:SF3">
    <property type="entry name" value="FKBP-TYPE PEPTIDYL-PROLYL CIS-TRANS ISOMERASE SLYD"/>
    <property type="match status" value="1"/>
</dbReference>
<reference evidence="9" key="1">
    <citation type="submission" date="2023-06" db="EMBL/GenBank/DDBJ databases">
        <title>Robiginitalea aurantiacus sp. nov. and Algoriphagus sediminis sp. nov., isolated from coastal sediment.</title>
        <authorList>
            <person name="Zhou Z.Y."/>
            <person name="An J."/>
            <person name="Jia Y.W."/>
            <person name="Du Z.J."/>
        </authorList>
    </citation>
    <scope>NUCLEOTIDE SEQUENCE</scope>
    <source>
        <strain evidence="9">C2-7</strain>
    </source>
</reference>
<comment type="similarity">
    <text evidence="3">Belongs to the FKBP-type PPIase family.</text>
</comment>
<evidence type="ECO:0000256" key="5">
    <source>
        <dbReference type="ARBA" id="ARBA00022490"/>
    </source>
</evidence>
<gene>
    <name evidence="9" type="ORF">QVH07_16220</name>
</gene>
<dbReference type="Proteomes" id="UP001171916">
    <property type="component" value="Unassembled WGS sequence"/>
</dbReference>
<dbReference type="Gene3D" id="2.40.10.330">
    <property type="match status" value="1"/>
</dbReference>
<dbReference type="InterPro" id="IPR048261">
    <property type="entry name" value="SlpA/SlyD-like_ins_sf"/>
</dbReference>
<comment type="caution">
    <text evidence="9">The sequence shown here is derived from an EMBL/GenBank/DDBJ whole genome shotgun (WGS) entry which is preliminary data.</text>
</comment>
<dbReference type="EC" id="5.2.1.8" evidence="4"/>
<name>A0ABT7YGW3_9BACT</name>